<comment type="caution">
    <text evidence="1">The sequence shown here is derived from an EMBL/GenBank/DDBJ whole genome shotgun (WGS) entry which is preliminary data.</text>
</comment>
<dbReference type="EMBL" id="JAACJL010000001">
    <property type="protein sequence ID" value="KAF4623060.1"/>
    <property type="molecule type" value="Genomic_DNA"/>
</dbReference>
<accession>A0A8H4R425</accession>
<reference evidence="1 2" key="1">
    <citation type="submission" date="2019-12" db="EMBL/GenBank/DDBJ databases">
        <authorList>
            <person name="Floudas D."/>
            <person name="Bentzer J."/>
            <person name="Ahren D."/>
            <person name="Johansson T."/>
            <person name="Persson P."/>
            <person name="Tunlid A."/>
        </authorList>
    </citation>
    <scope>NUCLEOTIDE SEQUENCE [LARGE SCALE GENOMIC DNA]</scope>
    <source>
        <strain evidence="1 2">CBS 102.39</strain>
    </source>
</reference>
<sequence length="242" mass="27929">MTPSDDPLDNTLDRALHTNLPSSVVQDDDFQYNYDRDIPVADSDSDSGYQQPDRRVFSPEWHACSFYDRHVASNLTLQRVICLPGFSRILSKGCDSSITEFLESKEQYSSEQYTEPLNIPSQMFTTARTVQTHYKFNVFRPCSLLSSKLIFHPEYKPWNCIFRFHASDDGNNFKEESCFAIEHGYEALFLIPQLDSHLSDDMKEKILNLARSYPTLALWHFYPMADLALTMFQSVTKDATFA</sequence>
<evidence type="ECO:0000313" key="2">
    <source>
        <dbReference type="Proteomes" id="UP000521872"/>
    </source>
</evidence>
<keyword evidence="2" id="KW-1185">Reference proteome</keyword>
<protein>
    <submittedName>
        <fullName evidence="1">Uncharacterized protein</fullName>
    </submittedName>
</protein>
<dbReference type="AlphaFoldDB" id="A0A8H4R425"/>
<organism evidence="1 2">
    <name type="scientific">Agrocybe pediades</name>
    <dbReference type="NCBI Taxonomy" id="84607"/>
    <lineage>
        <taxon>Eukaryota</taxon>
        <taxon>Fungi</taxon>
        <taxon>Dikarya</taxon>
        <taxon>Basidiomycota</taxon>
        <taxon>Agaricomycotina</taxon>
        <taxon>Agaricomycetes</taxon>
        <taxon>Agaricomycetidae</taxon>
        <taxon>Agaricales</taxon>
        <taxon>Agaricineae</taxon>
        <taxon>Strophariaceae</taxon>
        <taxon>Agrocybe</taxon>
    </lineage>
</organism>
<evidence type="ECO:0000313" key="1">
    <source>
        <dbReference type="EMBL" id="KAF4623060.1"/>
    </source>
</evidence>
<gene>
    <name evidence="1" type="ORF">D9613_001499</name>
</gene>
<dbReference type="Proteomes" id="UP000521872">
    <property type="component" value="Unassembled WGS sequence"/>
</dbReference>
<proteinExistence type="predicted"/>
<name>A0A8H4R425_9AGAR</name>